<keyword evidence="2" id="KW-0472">Membrane</keyword>
<evidence type="ECO:0000256" key="1">
    <source>
        <dbReference type="SAM" id="MobiDB-lite"/>
    </source>
</evidence>
<feature type="transmembrane region" description="Helical" evidence="2">
    <location>
        <begin position="31"/>
        <end position="56"/>
    </location>
</feature>
<name>A0A2S6N547_9HYPH</name>
<feature type="signal peptide" evidence="3">
    <location>
        <begin position="1"/>
        <end position="23"/>
    </location>
</feature>
<sequence length="80" mass="8117">MSNIRFIAVLLSCVALTGVPATAGERLNDGLMGAGAGALVGGPVGAVAGGTIGYVAGPSISRGSGPHHRHHRQHRRHIHH</sequence>
<keyword evidence="2" id="KW-0812">Transmembrane</keyword>
<keyword evidence="5" id="KW-1185">Reference proteome</keyword>
<feature type="chain" id="PRO_5018337025" description="Glycine zipper domain-containing protein" evidence="3">
    <location>
        <begin position="24"/>
        <end position="80"/>
    </location>
</feature>
<dbReference type="Proteomes" id="UP000239089">
    <property type="component" value="Unassembled WGS sequence"/>
</dbReference>
<evidence type="ECO:0000256" key="2">
    <source>
        <dbReference type="SAM" id="Phobius"/>
    </source>
</evidence>
<feature type="compositionally biased region" description="Basic residues" evidence="1">
    <location>
        <begin position="65"/>
        <end position="80"/>
    </location>
</feature>
<keyword evidence="3" id="KW-0732">Signal</keyword>
<proteinExistence type="predicted"/>
<keyword evidence="2" id="KW-1133">Transmembrane helix</keyword>
<comment type="caution">
    <text evidence="4">The sequence shown here is derived from an EMBL/GenBank/DDBJ whole genome shotgun (WGS) entry which is preliminary data.</text>
</comment>
<dbReference type="EMBL" id="NHSJ01000087">
    <property type="protein sequence ID" value="PPQ29750.1"/>
    <property type="molecule type" value="Genomic_DNA"/>
</dbReference>
<reference evidence="4 5" key="1">
    <citation type="journal article" date="2018" name="Arch. Microbiol.">
        <title>New insights into the metabolic potential of the phototrophic purple bacterium Rhodopila globiformis DSM 161(T) from its draft genome sequence and evidence for a vanadium-dependent nitrogenase.</title>
        <authorList>
            <person name="Imhoff J.F."/>
            <person name="Rahn T."/>
            <person name="Kunzel S."/>
            <person name="Neulinger S.C."/>
        </authorList>
    </citation>
    <scope>NUCLEOTIDE SEQUENCE [LARGE SCALE GENOMIC DNA]</scope>
    <source>
        <strain evidence="4 5">DSM 16996</strain>
    </source>
</reference>
<evidence type="ECO:0000313" key="5">
    <source>
        <dbReference type="Proteomes" id="UP000239089"/>
    </source>
</evidence>
<evidence type="ECO:0008006" key="6">
    <source>
        <dbReference type="Google" id="ProtNLM"/>
    </source>
</evidence>
<dbReference type="AlphaFoldDB" id="A0A2S6N547"/>
<feature type="region of interest" description="Disordered" evidence="1">
    <location>
        <begin position="61"/>
        <end position="80"/>
    </location>
</feature>
<organism evidence="4 5">
    <name type="scientific">Rhodoblastus sphagnicola</name>
    <dbReference type="NCBI Taxonomy" id="333368"/>
    <lineage>
        <taxon>Bacteria</taxon>
        <taxon>Pseudomonadati</taxon>
        <taxon>Pseudomonadota</taxon>
        <taxon>Alphaproteobacteria</taxon>
        <taxon>Hyphomicrobiales</taxon>
        <taxon>Rhodoblastaceae</taxon>
        <taxon>Rhodoblastus</taxon>
    </lineage>
</organism>
<protein>
    <recommendedName>
        <fullName evidence="6">Glycine zipper domain-containing protein</fullName>
    </recommendedName>
</protein>
<evidence type="ECO:0000313" key="4">
    <source>
        <dbReference type="EMBL" id="PPQ29750.1"/>
    </source>
</evidence>
<gene>
    <name evidence="4" type="ORF">CCR94_13925</name>
</gene>
<accession>A0A2S6N547</accession>
<evidence type="ECO:0000256" key="3">
    <source>
        <dbReference type="SAM" id="SignalP"/>
    </source>
</evidence>